<evidence type="ECO:0000256" key="2">
    <source>
        <dbReference type="PROSITE-ProRule" id="PRU00335"/>
    </source>
</evidence>
<dbReference type="Proteomes" id="UP001597510">
    <property type="component" value="Unassembled WGS sequence"/>
</dbReference>
<dbReference type="EMBL" id="JBHULC010000008">
    <property type="protein sequence ID" value="MFD2520724.1"/>
    <property type="molecule type" value="Genomic_DNA"/>
</dbReference>
<dbReference type="RefSeq" id="WP_340235275.1">
    <property type="nucleotide sequence ID" value="NZ_JBBEWC010000003.1"/>
</dbReference>
<dbReference type="InterPro" id="IPR050109">
    <property type="entry name" value="HTH-type_TetR-like_transc_reg"/>
</dbReference>
<dbReference type="SUPFAM" id="SSF46689">
    <property type="entry name" value="Homeodomain-like"/>
    <property type="match status" value="1"/>
</dbReference>
<evidence type="ECO:0000259" key="3">
    <source>
        <dbReference type="PROSITE" id="PS50977"/>
    </source>
</evidence>
<dbReference type="PROSITE" id="PS50977">
    <property type="entry name" value="HTH_TETR_2"/>
    <property type="match status" value="1"/>
</dbReference>
<evidence type="ECO:0000313" key="5">
    <source>
        <dbReference type="Proteomes" id="UP001597510"/>
    </source>
</evidence>
<sequence>MRYRDEHKEQLVKDKAIEMIVKEGLDGFSMQKLAKQARVSPATLYIYYKDKEDLLAQLGYEEATRLTTTILRDFDPNMRFEEGMRIQWRNRADYWLEDPTRASFLEQLRHSPLRARVFEALDQEFVTAMGKFLQNAIANKEILPMPHEVFWSVAYAPLYNLIRFHNEGISLAGKPFKLSEESMWKTFEVVMKALKI</sequence>
<feature type="DNA-binding region" description="H-T-H motif" evidence="2">
    <location>
        <begin position="29"/>
        <end position="48"/>
    </location>
</feature>
<dbReference type="InterPro" id="IPR009057">
    <property type="entry name" value="Homeodomain-like_sf"/>
</dbReference>
<organism evidence="4 5">
    <name type="scientific">Emticicia soli</name>
    <dbReference type="NCBI Taxonomy" id="2027878"/>
    <lineage>
        <taxon>Bacteria</taxon>
        <taxon>Pseudomonadati</taxon>
        <taxon>Bacteroidota</taxon>
        <taxon>Cytophagia</taxon>
        <taxon>Cytophagales</taxon>
        <taxon>Leadbetterellaceae</taxon>
        <taxon>Emticicia</taxon>
    </lineage>
</organism>
<dbReference type="PRINTS" id="PR00455">
    <property type="entry name" value="HTHTETR"/>
</dbReference>
<accession>A0ABW5J3X6</accession>
<feature type="domain" description="HTH tetR-type" evidence="3">
    <location>
        <begin position="6"/>
        <end position="66"/>
    </location>
</feature>
<reference evidence="5" key="1">
    <citation type="journal article" date="2019" name="Int. J. Syst. Evol. Microbiol.">
        <title>The Global Catalogue of Microorganisms (GCM) 10K type strain sequencing project: providing services to taxonomists for standard genome sequencing and annotation.</title>
        <authorList>
            <consortium name="The Broad Institute Genomics Platform"/>
            <consortium name="The Broad Institute Genome Sequencing Center for Infectious Disease"/>
            <person name="Wu L."/>
            <person name="Ma J."/>
        </authorList>
    </citation>
    <scope>NUCLEOTIDE SEQUENCE [LARGE SCALE GENOMIC DNA]</scope>
    <source>
        <strain evidence="5">KCTC 52344</strain>
    </source>
</reference>
<dbReference type="Pfam" id="PF00440">
    <property type="entry name" value="TetR_N"/>
    <property type="match status" value="1"/>
</dbReference>
<proteinExistence type="predicted"/>
<dbReference type="PANTHER" id="PTHR30055">
    <property type="entry name" value="HTH-TYPE TRANSCRIPTIONAL REGULATOR RUTR"/>
    <property type="match status" value="1"/>
</dbReference>
<gene>
    <name evidence="4" type="ORF">ACFSR2_07520</name>
</gene>
<dbReference type="InterPro" id="IPR001647">
    <property type="entry name" value="HTH_TetR"/>
</dbReference>
<dbReference type="Gene3D" id="1.10.357.10">
    <property type="entry name" value="Tetracycline Repressor, domain 2"/>
    <property type="match status" value="1"/>
</dbReference>
<evidence type="ECO:0000256" key="1">
    <source>
        <dbReference type="ARBA" id="ARBA00023125"/>
    </source>
</evidence>
<comment type="caution">
    <text evidence="4">The sequence shown here is derived from an EMBL/GenBank/DDBJ whole genome shotgun (WGS) entry which is preliminary data.</text>
</comment>
<protein>
    <submittedName>
        <fullName evidence="4">TetR/AcrR family transcriptional regulator</fullName>
    </submittedName>
</protein>
<keyword evidence="1 2" id="KW-0238">DNA-binding</keyword>
<evidence type="ECO:0000313" key="4">
    <source>
        <dbReference type="EMBL" id="MFD2520724.1"/>
    </source>
</evidence>
<name>A0ABW5J3X6_9BACT</name>
<keyword evidence="5" id="KW-1185">Reference proteome</keyword>